<evidence type="ECO:0000313" key="3">
    <source>
        <dbReference type="EMBL" id="PAT35138.1"/>
    </source>
</evidence>
<evidence type="ECO:0000256" key="1">
    <source>
        <dbReference type="SAM" id="MobiDB-lite"/>
    </source>
</evidence>
<sequence length="221" mass="24179">MKNRSDQGARRRAYVDTPKTGNAERSDFSCLPQGLGPAGAAHSVGNPRKASQPCCGCRLVLGPCRPQRDLLASCGQALKFSLTVCWNAFSRWAVRCMAAAGVPDLTFTDVLVLHHINHRGRGKKLADICFVLNYEDTHVVNYALKKLVAAGLAVGEKTGKEVFYSPTERGQQVAERYRQVREQCLIDSVNGELNPQIGELARFLRLMSGLYDQAARAASSL</sequence>
<dbReference type="SUPFAM" id="SSF46785">
    <property type="entry name" value="Winged helix' DNA-binding domain"/>
    <property type="match status" value="1"/>
</dbReference>
<feature type="domain" description="HTH marR-type" evidence="2">
    <location>
        <begin position="106"/>
        <end position="170"/>
    </location>
</feature>
<dbReference type="InterPro" id="IPR000835">
    <property type="entry name" value="HTH_MarR-typ"/>
</dbReference>
<dbReference type="Gene3D" id="1.10.10.10">
    <property type="entry name" value="Winged helix-like DNA-binding domain superfamily/Winged helix DNA-binding domain"/>
    <property type="match status" value="1"/>
</dbReference>
<evidence type="ECO:0000313" key="4">
    <source>
        <dbReference type="Proteomes" id="UP000217999"/>
    </source>
</evidence>
<feature type="region of interest" description="Disordered" evidence="1">
    <location>
        <begin position="1"/>
        <end position="25"/>
    </location>
</feature>
<dbReference type="Proteomes" id="UP000217999">
    <property type="component" value="Unassembled WGS sequence"/>
</dbReference>
<dbReference type="AlphaFoldDB" id="A0A2A2ABM1"/>
<protein>
    <submittedName>
        <fullName evidence="3">Transcriptional regulator</fullName>
    </submittedName>
</protein>
<accession>A0A2A2ABM1</accession>
<organism evidence="3 4">
    <name type="scientific">Vandammella animalimorsus</name>
    <dbReference type="NCBI Taxonomy" id="2029117"/>
    <lineage>
        <taxon>Bacteria</taxon>
        <taxon>Pseudomonadati</taxon>
        <taxon>Pseudomonadota</taxon>
        <taxon>Betaproteobacteria</taxon>
        <taxon>Burkholderiales</taxon>
        <taxon>Comamonadaceae</taxon>
        <taxon>Vandammella</taxon>
    </lineage>
</organism>
<dbReference type="InterPro" id="IPR036390">
    <property type="entry name" value="WH_DNA-bd_sf"/>
</dbReference>
<name>A0A2A2ABM1_9BURK</name>
<dbReference type="InterPro" id="IPR036388">
    <property type="entry name" value="WH-like_DNA-bd_sf"/>
</dbReference>
<dbReference type="EMBL" id="NSJF01000002">
    <property type="protein sequence ID" value="PAT35138.1"/>
    <property type="molecule type" value="Genomic_DNA"/>
</dbReference>
<proteinExistence type="predicted"/>
<dbReference type="GO" id="GO:0003700">
    <property type="term" value="F:DNA-binding transcription factor activity"/>
    <property type="evidence" value="ECO:0007669"/>
    <property type="project" value="InterPro"/>
</dbReference>
<evidence type="ECO:0000259" key="2">
    <source>
        <dbReference type="Pfam" id="PF13463"/>
    </source>
</evidence>
<dbReference type="Pfam" id="PF13463">
    <property type="entry name" value="HTH_27"/>
    <property type="match status" value="1"/>
</dbReference>
<comment type="caution">
    <text evidence="3">The sequence shown here is derived from an EMBL/GenBank/DDBJ whole genome shotgun (WGS) entry which is preliminary data.</text>
</comment>
<reference evidence="3 4" key="1">
    <citation type="submission" date="2017-08" db="EMBL/GenBank/DDBJ databases">
        <title>WGS of Clinical strains of the CDC Group NO-1 linked to zoonotic infections in humans.</title>
        <authorList>
            <person name="Bernier A.-M."/>
            <person name="Bernard K."/>
        </authorList>
    </citation>
    <scope>NUCLEOTIDE SEQUENCE [LARGE SCALE GENOMIC DNA]</scope>
    <source>
        <strain evidence="3 4">NML03-0146</strain>
    </source>
</reference>
<gene>
    <name evidence="3" type="ORF">CK620_04270</name>
</gene>